<evidence type="ECO:0000313" key="3">
    <source>
        <dbReference type="Proteomes" id="UP000217790"/>
    </source>
</evidence>
<feature type="region of interest" description="Disordered" evidence="1">
    <location>
        <begin position="40"/>
        <end position="76"/>
    </location>
</feature>
<feature type="compositionally biased region" description="Polar residues" evidence="1">
    <location>
        <begin position="65"/>
        <end position="76"/>
    </location>
</feature>
<dbReference type="Proteomes" id="UP000217790">
    <property type="component" value="Unassembled WGS sequence"/>
</dbReference>
<name>A0A2H3D4A7_ARMGA</name>
<feature type="compositionally biased region" description="Polar residues" evidence="1">
    <location>
        <begin position="40"/>
        <end position="56"/>
    </location>
</feature>
<sequence>MERVIDDEVGVAVVFDKREEWEEVKEGFEIGMSQRMMATTKRQGQGQAQLANTALDPQNPRPTLHSPSRYPQTRSLLPTKPPHFILGSETARELFDCRSFHRVIVWPQQALTPIAFGTDEPTLLRTPTSAGKICLINAAMLTVLSRASYTYFKNIWECKAKGRKQNMVVRQMVRDVKMPESHYQQGITRVLSSVSFVLPSGSCLHVFKLCRVAFL</sequence>
<organism evidence="2 3">
    <name type="scientific">Armillaria gallica</name>
    <name type="common">Bulbous honey fungus</name>
    <name type="synonym">Armillaria bulbosa</name>
    <dbReference type="NCBI Taxonomy" id="47427"/>
    <lineage>
        <taxon>Eukaryota</taxon>
        <taxon>Fungi</taxon>
        <taxon>Dikarya</taxon>
        <taxon>Basidiomycota</taxon>
        <taxon>Agaricomycotina</taxon>
        <taxon>Agaricomycetes</taxon>
        <taxon>Agaricomycetidae</taxon>
        <taxon>Agaricales</taxon>
        <taxon>Marasmiineae</taxon>
        <taxon>Physalacriaceae</taxon>
        <taxon>Armillaria</taxon>
    </lineage>
</organism>
<reference evidence="3" key="1">
    <citation type="journal article" date="2017" name="Nat. Ecol. Evol.">
        <title>Genome expansion and lineage-specific genetic innovations in the forest pathogenic fungi Armillaria.</title>
        <authorList>
            <person name="Sipos G."/>
            <person name="Prasanna A.N."/>
            <person name="Walter M.C."/>
            <person name="O'Connor E."/>
            <person name="Balint B."/>
            <person name="Krizsan K."/>
            <person name="Kiss B."/>
            <person name="Hess J."/>
            <person name="Varga T."/>
            <person name="Slot J."/>
            <person name="Riley R."/>
            <person name="Boka B."/>
            <person name="Rigling D."/>
            <person name="Barry K."/>
            <person name="Lee J."/>
            <person name="Mihaltcheva S."/>
            <person name="LaButti K."/>
            <person name="Lipzen A."/>
            <person name="Waldron R."/>
            <person name="Moloney N.M."/>
            <person name="Sperisen C."/>
            <person name="Kredics L."/>
            <person name="Vagvoelgyi C."/>
            <person name="Patrignani A."/>
            <person name="Fitzpatrick D."/>
            <person name="Nagy I."/>
            <person name="Doyle S."/>
            <person name="Anderson J.B."/>
            <person name="Grigoriev I.V."/>
            <person name="Gueldener U."/>
            <person name="Muensterkoetter M."/>
            <person name="Nagy L.G."/>
        </authorList>
    </citation>
    <scope>NUCLEOTIDE SEQUENCE [LARGE SCALE GENOMIC DNA]</scope>
    <source>
        <strain evidence="3">Ar21-2</strain>
    </source>
</reference>
<gene>
    <name evidence="2" type="ORF">ARMGADRAFT_1167003</name>
</gene>
<keyword evidence="3" id="KW-1185">Reference proteome</keyword>
<protein>
    <submittedName>
        <fullName evidence="2">Uncharacterized protein</fullName>
    </submittedName>
</protein>
<evidence type="ECO:0000313" key="2">
    <source>
        <dbReference type="EMBL" id="PBK90105.1"/>
    </source>
</evidence>
<evidence type="ECO:0000256" key="1">
    <source>
        <dbReference type="SAM" id="MobiDB-lite"/>
    </source>
</evidence>
<accession>A0A2H3D4A7</accession>
<dbReference type="AlphaFoldDB" id="A0A2H3D4A7"/>
<dbReference type="InParanoid" id="A0A2H3D4A7"/>
<proteinExistence type="predicted"/>
<dbReference type="EMBL" id="KZ293666">
    <property type="protein sequence ID" value="PBK90105.1"/>
    <property type="molecule type" value="Genomic_DNA"/>
</dbReference>